<feature type="transmembrane region" description="Helical" evidence="10">
    <location>
        <begin position="32"/>
        <end position="51"/>
    </location>
</feature>
<dbReference type="SMART" id="SM00267">
    <property type="entry name" value="GGDEF"/>
    <property type="match status" value="1"/>
</dbReference>
<dbReference type="GO" id="GO:0052621">
    <property type="term" value="F:diguanylate cyclase activity"/>
    <property type="evidence" value="ECO:0007669"/>
    <property type="project" value="UniProtKB-EC"/>
</dbReference>
<dbReference type="AlphaFoldDB" id="A0A1W6K4S4"/>
<evidence type="ECO:0000256" key="8">
    <source>
        <dbReference type="ARBA" id="ARBA00034247"/>
    </source>
</evidence>
<feature type="domain" description="GGDEF" evidence="11">
    <location>
        <begin position="478"/>
        <end position="612"/>
    </location>
</feature>
<dbReference type="Gene3D" id="3.30.70.270">
    <property type="match status" value="1"/>
</dbReference>
<keyword evidence="5 10" id="KW-0812">Transmembrane</keyword>
<dbReference type="Gene3D" id="3.30.450.20">
    <property type="entry name" value="PAS domain"/>
    <property type="match status" value="1"/>
</dbReference>
<dbReference type="InterPro" id="IPR050469">
    <property type="entry name" value="Diguanylate_Cyclase"/>
</dbReference>
<dbReference type="InterPro" id="IPR029787">
    <property type="entry name" value="Nucleotide_cyclase"/>
</dbReference>
<dbReference type="STRING" id="1420917.AU15_05305"/>
<dbReference type="EC" id="2.7.7.65" evidence="3"/>
<comment type="cofactor">
    <cofactor evidence="1">
        <name>Mg(2+)</name>
        <dbReference type="ChEBI" id="CHEBI:18420"/>
    </cofactor>
</comment>
<evidence type="ECO:0000256" key="7">
    <source>
        <dbReference type="ARBA" id="ARBA00023136"/>
    </source>
</evidence>
<dbReference type="Pfam" id="PF00990">
    <property type="entry name" value="GGDEF"/>
    <property type="match status" value="1"/>
</dbReference>
<dbReference type="GeneID" id="77254283"/>
<dbReference type="FunFam" id="3.30.70.270:FF:000001">
    <property type="entry name" value="Diguanylate cyclase domain protein"/>
    <property type="match status" value="1"/>
</dbReference>
<comment type="catalytic activity">
    <reaction evidence="8">
        <text>2 GTP = 3',3'-c-di-GMP + 2 diphosphate</text>
        <dbReference type="Rhea" id="RHEA:24898"/>
        <dbReference type="ChEBI" id="CHEBI:33019"/>
        <dbReference type="ChEBI" id="CHEBI:37565"/>
        <dbReference type="ChEBI" id="CHEBI:58805"/>
        <dbReference type="EC" id="2.7.7.65"/>
    </reaction>
</comment>
<comment type="subcellular location">
    <subcellularLocation>
        <location evidence="2">Cell membrane</location>
        <topology evidence="2">Multi-pass membrane protein</topology>
    </subcellularLocation>
</comment>
<dbReference type="GO" id="GO:0005886">
    <property type="term" value="C:plasma membrane"/>
    <property type="evidence" value="ECO:0007669"/>
    <property type="project" value="UniProtKB-SubCell"/>
</dbReference>
<dbReference type="Pfam" id="PF02743">
    <property type="entry name" value="dCache_1"/>
    <property type="match status" value="1"/>
</dbReference>
<dbReference type="InterPro" id="IPR000160">
    <property type="entry name" value="GGDEF_dom"/>
</dbReference>
<dbReference type="CDD" id="cd12914">
    <property type="entry name" value="PDC1_DGC_like"/>
    <property type="match status" value="1"/>
</dbReference>
<evidence type="ECO:0000256" key="1">
    <source>
        <dbReference type="ARBA" id="ARBA00001946"/>
    </source>
</evidence>
<dbReference type="CDD" id="cd01949">
    <property type="entry name" value="GGDEF"/>
    <property type="match status" value="1"/>
</dbReference>
<name>A0A1W6K4S4_9GAMM</name>
<dbReference type="NCBIfam" id="TIGR00254">
    <property type="entry name" value="GGDEF"/>
    <property type="match status" value="1"/>
</dbReference>
<dbReference type="PANTHER" id="PTHR45138:SF9">
    <property type="entry name" value="DIGUANYLATE CYCLASE DGCM-RELATED"/>
    <property type="match status" value="1"/>
</dbReference>
<dbReference type="Gene3D" id="6.10.340.10">
    <property type="match status" value="1"/>
</dbReference>
<keyword evidence="6 10" id="KW-1133">Transmembrane helix</keyword>
<evidence type="ECO:0000313" key="13">
    <source>
        <dbReference type="Proteomes" id="UP000193100"/>
    </source>
</evidence>
<sequence length="619" mass="68489">MARECQRQRLGRITSTNGAIAIKPFNTLKSRLILLFGGLILVTTAIGTWLASNLAVEELRKSTSRNLQEVAVQLRDKIEIDLHERYSDLSIAAAIASQSIENDQSVSVPTLLNALQDAFPSYAWIGLVSPEGTVITSTDNLLQGANVSERPWFREASKGPFLGDAHLAVLLESKLDNPSSVPLRFVDVAVPLYRDNGELMGVLGAHLYLDWVASIAQSLLAPLQERLQAELVVADHEGTILIGPTDSIGQAIPDSLADATNRTPSGYVIDSMTAGASDKQTEYLIGFSRLRDREEYASFNWRVLVRQPAEEAFAPANNLRHTLIAAGFVVSLLLILFASLAARWTTRPLIKMTEEAGNLDPDQPSTLIKQRDDYEEVETLSSTLRNLILNLTEKTRAMNELNTTLEYRVEERTRELENTNTLLEDEIVQRDAMRRERETLIRQLEETARTDALTGLKNRRHYFELGRTAVKKAVRSGAPLSAIMFDADHFKKVNDTHGHGVGDKALVHLSKLATEALRDIDIVARVGGEEFAVLLENTDEPGAEEVAERLRSFIENNPLPLESGHLTLAISAGVATFWPDKSDNLDTLLLYADRALYQAKAGGRNRVCLYSSIQKTAND</sequence>
<gene>
    <name evidence="12" type="primary">pleD</name>
    <name evidence="12" type="ORF">MARSALSMR5_00276</name>
</gene>
<evidence type="ECO:0000259" key="11">
    <source>
        <dbReference type="PROSITE" id="PS50887"/>
    </source>
</evidence>
<dbReference type="PROSITE" id="PS50887">
    <property type="entry name" value="GGDEF"/>
    <property type="match status" value="1"/>
</dbReference>
<evidence type="ECO:0000256" key="5">
    <source>
        <dbReference type="ARBA" id="ARBA00022692"/>
    </source>
</evidence>
<feature type="coiled-coil region" evidence="9">
    <location>
        <begin position="384"/>
        <end position="450"/>
    </location>
</feature>
<accession>A0A1W6K4S4</accession>
<keyword evidence="9" id="KW-0175">Coiled coil</keyword>
<organism evidence="12 13">
    <name type="scientific">Marinobacter salarius</name>
    <dbReference type="NCBI Taxonomy" id="1420917"/>
    <lineage>
        <taxon>Bacteria</taxon>
        <taxon>Pseudomonadati</taxon>
        <taxon>Pseudomonadota</taxon>
        <taxon>Gammaproteobacteria</taxon>
        <taxon>Pseudomonadales</taxon>
        <taxon>Marinobacteraceae</taxon>
        <taxon>Marinobacter</taxon>
    </lineage>
</organism>
<evidence type="ECO:0000256" key="9">
    <source>
        <dbReference type="SAM" id="Coils"/>
    </source>
</evidence>
<evidence type="ECO:0000256" key="10">
    <source>
        <dbReference type="SAM" id="Phobius"/>
    </source>
</evidence>
<evidence type="ECO:0000256" key="3">
    <source>
        <dbReference type="ARBA" id="ARBA00012528"/>
    </source>
</evidence>
<dbReference type="InterPro" id="IPR043128">
    <property type="entry name" value="Rev_trsase/Diguanyl_cyclase"/>
</dbReference>
<evidence type="ECO:0000313" key="12">
    <source>
        <dbReference type="EMBL" id="ARM82377.1"/>
    </source>
</evidence>
<feature type="transmembrane region" description="Helical" evidence="10">
    <location>
        <begin position="323"/>
        <end position="342"/>
    </location>
</feature>
<proteinExistence type="predicted"/>
<keyword evidence="7 10" id="KW-0472">Membrane</keyword>
<dbReference type="Proteomes" id="UP000193100">
    <property type="component" value="Chromosome"/>
</dbReference>
<reference evidence="12 13" key="1">
    <citation type="submission" date="2017-04" db="EMBL/GenBank/DDBJ databases">
        <title>Genome Sequence of Marinobacter salarius strain SMR5 Isolated from a culture of the Diatom Skeletonema marinoi.</title>
        <authorList>
            <person name="Topel M."/>
            <person name="Pinder M.I.M."/>
            <person name="Johansson O.N."/>
            <person name="Kourtchenko O."/>
            <person name="Godhe A."/>
            <person name="Clarke A.K."/>
        </authorList>
    </citation>
    <scope>NUCLEOTIDE SEQUENCE [LARGE SCALE GENOMIC DNA]</scope>
    <source>
        <strain evidence="12 13">SMR5</strain>
    </source>
</reference>
<protein>
    <recommendedName>
        <fullName evidence="3">diguanylate cyclase</fullName>
        <ecNumber evidence="3">2.7.7.65</ecNumber>
    </recommendedName>
</protein>
<dbReference type="PANTHER" id="PTHR45138">
    <property type="entry name" value="REGULATORY COMPONENTS OF SENSORY TRANSDUCTION SYSTEM"/>
    <property type="match status" value="1"/>
</dbReference>
<keyword evidence="4" id="KW-1003">Cell membrane</keyword>
<dbReference type="EMBL" id="CP020931">
    <property type="protein sequence ID" value="ARM82377.1"/>
    <property type="molecule type" value="Genomic_DNA"/>
</dbReference>
<dbReference type="SUPFAM" id="SSF55073">
    <property type="entry name" value="Nucleotide cyclase"/>
    <property type="match status" value="1"/>
</dbReference>
<evidence type="ECO:0000256" key="4">
    <source>
        <dbReference type="ARBA" id="ARBA00022475"/>
    </source>
</evidence>
<dbReference type="InterPro" id="IPR033479">
    <property type="entry name" value="dCache_1"/>
</dbReference>
<evidence type="ECO:0000256" key="6">
    <source>
        <dbReference type="ARBA" id="ARBA00022989"/>
    </source>
</evidence>
<dbReference type="RefSeq" id="WP_198324892.1">
    <property type="nucleotide sequence ID" value="NZ_CP020931.1"/>
</dbReference>
<evidence type="ECO:0000256" key="2">
    <source>
        <dbReference type="ARBA" id="ARBA00004651"/>
    </source>
</evidence>